<feature type="region of interest" description="Disordered" evidence="1">
    <location>
        <begin position="328"/>
        <end position="349"/>
    </location>
</feature>
<feature type="compositionally biased region" description="Low complexity" evidence="1">
    <location>
        <begin position="328"/>
        <end position="340"/>
    </location>
</feature>
<dbReference type="OrthoDB" id="7420165at2"/>
<dbReference type="KEGG" id="cna:AB433_03105"/>
<reference evidence="2 3" key="1">
    <citation type="submission" date="2015-06" db="EMBL/GenBank/DDBJ databases">
        <authorList>
            <person name="Zeng Y."/>
            <person name="Huang Y."/>
        </authorList>
    </citation>
    <scope>NUCLEOTIDE SEQUENCE [LARGE SCALE GENOMIC DNA]</scope>
    <source>
        <strain evidence="2 3">PQ-2</strain>
    </source>
</reference>
<organism evidence="2 3">
    <name type="scientific">Croceicoccus naphthovorans</name>
    <dbReference type="NCBI Taxonomy" id="1348774"/>
    <lineage>
        <taxon>Bacteria</taxon>
        <taxon>Pseudomonadati</taxon>
        <taxon>Pseudomonadota</taxon>
        <taxon>Alphaproteobacteria</taxon>
        <taxon>Sphingomonadales</taxon>
        <taxon>Erythrobacteraceae</taxon>
        <taxon>Croceicoccus</taxon>
    </lineage>
</organism>
<dbReference type="STRING" id="1348774.AB433_03105"/>
<proteinExistence type="predicted"/>
<protein>
    <submittedName>
        <fullName evidence="2">Uncharacterized protein</fullName>
    </submittedName>
</protein>
<dbReference type="PATRIC" id="fig|1348774.3.peg.651"/>
<evidence type="ECO:0000313" key="3">
    <source>
        <dbReference type="Proteomes" id="UP000035287"/>
    </source>
</evidence>
<accession>A0A0G3XEX0</accession>
<keyword evidence="3" id="KW-1185">Reference proteome</keyword>
<dbReference type="AlphaFoldDB" id="A0A0G3XEX0"/>
<dbReference type="Proteomes" id="UP000035287">
    <property type="component" value="Chromosome"/>
</dbReference>
<dbReference type="EMBL" id="CP011770">
    <property type="protein sequence ID" value="AKM09186.1"/>
    <property type="molecule type" value="Genomic_DNA"/>
</dbReference>
<gene>
    <name evidence="2" type="ORF">AB433_03105</name>
</gene>
<evidence type="ECO:0000313" key="2">
    <source>
        <dbReference type="EMBL" id="AKM09186.1"/>
    </source>
</evidence>
<sequence length="431" mass="45689">MHSAHALSGPVEALRSIRWKPIAVALALAILAMIAWRVVAQVEGERGIAPLASTGDFEVGGIEVNVTGDDAQDARENGWREAQRKAWEILYERTHDGEKAPNISDSQLESMISAVVVEKEAIGPRRYVATLGVIFDRARTGQTFGESSSVTRSAPMLVIPIVFQGGVGQLYEMRTPWQRAWAEYRNSESPVDYVRPYGGGGESLLLTAGQMSRRSRAWWRTILDEFGAANVVFPVARLERQWPGGPVVGTFTARYGADNTYLGSFTMRAESDDALPQMLTQAVGRLNSIYAQAFIDGKLGADKTLDIEQQGIDPDLLAALTAAAGGDADTGDAPAAEAPDSGTPAPLQTAAPQGISLTVQVTTPDPASVDAALRALNATPGVSSATMSSLAIGGTSVLQVGYAGDISALAAALRQRGWQVTQGADALRIAR</sequence>
<evidence type="ECO:0000256" key="1">
    <source>
        <dbReference type="SAM" id="MobiDB-lite"/>
    </source>
</evidence>
<name>A0A0G3XEX0_9SPHN</name>
<dbReference type="RefSeq" id="WP_047819878.1">
    <property type="nucleotide sequence ID" value="NZ_CP011770.1"/>
</dbReference>